<keyword evidence="7" id="KW-1185">Reference proteome</keyword>
<dbReference type="InterPro" id="IPR015590">
    <property type="entry name" value="Aldehyde_DH_dom"/>
</dbReference>
<dbReference type="RefSeq" id="WP_270681414.1">
    <property type="nucleotide sequence ID" value="NZ_JAQFWP010000107.1"/>
</dbReference>
<evidence type="ECO:0000256" key="1">
    <source>
        <dbReference type="ARBA" id="ARBA00009986"/>
    </source>
</evidence>
<accession>A0ABT4TVV0</accession>
<dbReference type="PANTHER" id="PTHR42804">
    <property type="entry name" value="ALDEHYDE DEHYDROGENASE"/>
    <property type="match status" value="1"/>
</dbReference>
<dbReference type="SUPFAM" id="SSF53720">
    <property type="entry name" value="ALDH-like"/>
    <property type="match status" value="1"/>
</dbReference>
<dbReference type="InterPro" id="IPR016161">
    <property type="entry name" value="Ald_DH/histidinol_DH"/>
</dbReference>
<dbReference type="CDD" id="cd07138">
    <property type="entry name" value="ALDH_CddD_SSP0762"/>
    <property type="match status" value="1"/>
</dbReference>
<feature type="active site" evidence="3">
    <location>
        <position position="246"/>
    </location>
</feature>
<sequence>MRSLYIEGAWTPSASDASIDVVDPSTEEVIDAVPAGDAADADRAVAAARAAFPGWSALPVAERRAALGKALDLLRERADGMARTMAADMGAPLRFAAKVQIGLPLLMFSTFLDLAEEVGERYFSGEQVGSSLVVREPYGVVGAITPWNYPLHQVVLKVVPAMLAGNTVVLKPSEVAPLSAYDLAEALHDAGLPPGVFNLVMGTGPEVGEAIAAHPEVDMVSFTGSGRAGTRVGEVAAATVKKVALELGGKSPNVLLDDADLPTAVKAGVADVMRNTGQSCNALTRMLVPRSRYDEAVALAAEAAAKYAPGDPKEEGTRMGPVVSAAQLERVRGYIEAGVAEGARLVAGGAEEPEGAGRGYFVRPTVFAGVTNDMRIAREEIFGPVLTVIAYDDEEDAVRIANDTEYGLAAGVWSGDADRAMRVARRLRAGQVQVNGGGVNPLAPFGGYKRSGVGREWGLHGLDEFCEVKAIQL</sequence>
<evidence type="ECO:0000313" key="7">
    <source>
        <dbReference type="Proteomes" id="UP001165685"/>
    </source>
</evidence>
<evidence type="ECO:0000256" key="4">
    <source>
        <dbReference type="RuleBase" id="RU003345"/>
    </source>
</evidence>
<organism evidence="6 7">
    <name type="scientific">Nocardiopsis suaedae</name>
    <dbReference type="NCBI Taxonomy" id="3018444"/>
    <lineage>
        <taxon>Bacteria</taxon>
        <taxon>Bacillati</taxon>
        <taxon>Actinomycetota</taxon>
        <taxon>Actinomycetes</taxon>
        <taxon>Streptosporangiales</taxon>
        <taxon>Nocardiopsidaceae</taxon>
        <taxon>Nocardiopsis</taxon>
    </lineage>
</organism>
<dbReference type="PANTHER" id="PTHR42804:SF1">
    <property type="entry name" value="ALDEHYDE DEHYDROGENASE-RELATED"/>
    <property type="match status" value="1"/>
</dbReference>
<keyword evidence="2 4" id="KW-0560">Oxidoreductase</keyword>
<dbReference type="PROSITE" id="PS00687">
    <property type="entry name" value="ALDEHYDE_DEHYDR_GLU"/>
    <property type="match status" value="1"/>
</dbReference>
<reference evidence="6" key="1">
    <citation type="submission" date="2023-01" db="EMBL/GenBank/DDBJ databases">
        <title>Draft genome sequence of Nocardiopsis sp. LSu2-4 isolated from halophytes.</title>
        <authorList>
            <person name="Duangmal K."/>
            <person name="Chantavorakit T."/>
        </authorList>
    </citation>
    <scope>NUCLEOTIDE SEQUENCE</scope>
    <source>
        <strain evidence="6">LSu2-4</strain>
    </source>
</reference>
<dbReference type="EMBL" id="JAQFWP010000107">
    <property type="protein sequence ID" value="MDA2808826.1"/>
    <property type="molecule type" value="Genomic_DNA"/>
</dbReference>
<evidence type="ECO:0000313" key="6">
    <source>
        <dbReference type="EMBL" id="MDA2808826.1"/>
    </source>
</evidence>
<comment type="caution">
    <text evidence="6">The sequence shown here is derived from an EMBL/GenBank/DDBJ whole genome shotgun (WGS) entry which is preliminary data.</text>
</comment>
<feature type="domain" description="Aldehyde dehydrogenase" evidence="5">
    <location>
        <begin position="10"/>
        <end position="471"/>
    </location>
</feature>
<evidence type="ECO:0000256" key="2">
    <source>
        <dbReference type="ARBA" id="ARBA00023002"/>
    </source>
</evidence>
<evidence type="ECO:0000259" key="5">
    <source>
        <dbReference type="Pfam" id="PF00171"/>
    </source>
</evidence>
<protein>
    <submittedName>
        <fullName evidence="6">Aldehyde dehydrogenase family protein</fullName>
    </submittedName>
</protein>
<dbReference type="InterPro" id="IPR016162">
    <property type="entry name" value="Ald_DH_N"/>
</dbReference>
<dbReference type="InterPro" id="IPR029510">
    <property type="entry name" value="Ald_DH_CS_GLU"/>
</dbReference>
<dbReference type="Proteomes" id="UP001165685">
    <property type="component" value="Unassembled WGS sequence"/>
</dbReference>
<dbReference type="Pfam" id="PF00171">
    <property type="entry name" value="Aldedh"/>
    <property type="match status" value="1"/>
</dbReference>
<dbReference type="Gene3D" id="3.40.309.10">
    <property type="entry name" value="Aldehyde Dehydrogenase, Chain A, domain 2"/>
    <property type="match status" value="1"/>
</dbReference>
<dbReference type="InterPro" id="IPR016163">
    <property type="entry name" value="Ald_DH_C"/>
</dbReference>
<proteinExistence type="inferred from homology"/>
<dbReference type="Gene3D" id="3.40.605.10">
    <property type="entry name" value="Aldehyde Dehydrogenase, Chain A, domain 1"/>
    <property type="match status" value="1"/>
</dbReference>
<comment type="similarity">
    <text evidence="1 4">Belongs to the aldehyde dehydrogenase family.</text>
</comment>
<gene>
    <name evidence="6" type="ORF">O4U47_30250</name>
</gene>
<evidence type="ECO:0000256" key="3">
    <source>
        <dbReference type="PROSITE-ProRule" id="PRU10007"/>
    </source>
</evidence>
<name>A0ABT4TVV0_9ACTN</name>